<evidence type="ECO:0000313" key="2">
    <source>
        <dbReference type="EMBL" id="MBC8544417.1"/>
    </source>
</evidence>
<evidence type="ECO:0000313" key="3">
    <source>
        <dbReference type="Proteomes" id="UP000657006"/>
    </source>
</evidence>
<dbReference type="EMBL" id="JACRSQ010000021">
    <property type="protein sequence ID" value="MBC8544417.1"/>
    <property type="molecule type" value="Genomic_DNA"/>
</dbReference>
<dbReference type="Pfam" id="PF02514">
    <property type="entry name" value="CobN-Mg_chel"/>
    <property type="match status" value="1"/>
</dbReference>
<proteinExistence type="predicted"/>
<dbReference type="RefSeq" id="WP_177718942.1">
    <property type="nucleotide sequence ID" value="NZ_JACRSQ010000021.1"/>
</dbReference>
<dbReference type="EC" id="6.6.1.2" evidence="2"/>
<accession>A0A926DVF4</accession>
<dbReference type="PANTHER" id="PTHR44119:SF4">
    <property type="entry name" value="AEROBIC COBALTOCHELATASE SUBUNIT COBN"/>
    <property type="match status" value="1"/>
</dbReference>
<comment type="caution">
    <text evidence="2">The sequence shown here is derived from an EMBL/GenBank/DDBJ whole genome shotgun (WGS) entry which is preliminary data.</text>
</comment>
<dbReference type="GO" id="GO:0051116">
    <property type="term" value="F:cobaltochelatase activity"/>
    <property type="evidence" value="ECO:0007669"/>
    <property type="project" value="UniProtKB-EC"/>
</dbReference>
<organism evidence="2 3">
    <name type="scientific">Bianquea renquensis</name>
    <dbReference type="NCBI Taxonomy" id="2763661"/>
    <lineage>
        <taxon>Bacteria</taxon>
        <taxon>Bacillati</taxon>
        <taxon>Bacillota</taxon>
        <taxon>Clostridia</taxon>
        <taxon>Eubacteriales</taxon>
        <taxon>Bianqueaceae</taxon>
        <taxon>Bianquea</taxon>
    </lineage>
</organism>
<dbReference type="Proteomes" id="UP000657006">
    <property type="component" value="Unassembled WGS sequence"/>
</dbReference>
<dbReference type="InterPro" id="IPR011953">
    <property type="entry name" value="Cobalto_CobN"/>
</dbReference>
<protein>
    <submittedName>
        <fullName evidence="2">Cobaltochelatase subunit CobN</fullName>
        <ecNumber evidence="2">6.6.1.2</ecNumber>
    </submittedName>
</protein>
<feature type="domain" description="CobN/magnesium chelatase" evidence="1">
    <location>
        <begin position="117"/>
        <end position="1228"/>
    </location>
</feature>
<dbReference type="GO" id="GO:0009236">
    <property type="term" value="P:cobalamin biosynthetic process"/>
    <property type="evidence" value="ECO:0007669"/>
    <property type="project" value="InterPro"/>
</dbReference>
<dbReference type="AlphaFoldDB" id="A0A926DVF4"/>
<gene>
    <name evidence="2" type="primary">cobN</name>
    <name evidence="2" type="ORF">H8730_12795</name>
</gene>
<dbReference type="InterPro" id="IPR003672">
    <property type="entry name" value="CobN/Mg_chltase"/>
</dbReference>
<evidence type="ECO:0000259" key="1">
    <source>
        <dbReference type="Pfam" id="PF02514"/>
    </source>
</evidence>
<keyword evidence="2" id="KW-0436">Ligase</keyword>
<name>A0A926DVF4_9FIRM</name>
<dbReference type="NCBIfam" id="TIGR02257">
    <property type="entry name" value="cobalto_cobN"/>
    <property type="match status" value="1"/>
</dbReference>
<dbReference type="PANTHER" id="PTHR44119">
    <property type="entry name" value="MAGNESIUM-CHELATASE SUBUNIT CHLH, CHLOROPLASTIC"/>
    <property type="match status" value="1"/>
</dbReference>
<keyword evidence="3" id="KW-1185">Reference proteome</keyword>
<dbReference type="CDD" id="cd10150">
    <property type="entry name" value="CobN_like"/>
    <property type="match status" value="1"/>
</dbReference>
<reference evidence="2" key="1">
    <citation type="submission" date="2020-08" db="EMBL/GenBank/DDBJ databases">
        <title>Genome public.</title>
        <authorList>
            <person name="Liu C."/>
            <person name="Sun Q."/>
        </authorList>
    </citation>
    <scope>NUCLEOTIDE SEQUENCE</scope>
    <source>
        <strain evidence="2">NSJ-32</strain>
    </source>
</reference>
<sequence length="1247" mass="139843">MRFFCLIATEDRLWNMKKAFRMLQQQYGDVIQGSCYSLWDVCQKPDAYAAMMEEARGCQYAIVYFHGGAQILPDFRGFWKQITAWMPAYFESSLPDEIAELMPSSGVTPEEYRTVQSYFQYADADNFAAMFLAIASARFDMPCPVPPPKPPLSRGFYRPGGPIPREEEEAVLRGAAESGRPVVGLILHQSQVLNGNTKHIEAIIERLEALGAYPLPLFTRMANDEDDKQGIKYAMGEYFIWRGRKLPDVILVLAGFSLTQMGSPGDGNKVQDHSIFEEWDVPVLQVMNTRFSKEEYEVRPEGIDSMSLATTVFQPELDGQIITVPCATQELVEEDGITRKVWVPIPDRVDHLCKLALHWANLRYRKPEEQKIAILFHNTPGNDKIGCAEGLDTFESVYRMVKQLEARGVLTTIPLQSGQDIANHLLSALTNDTRFLSPEIMMERAADRIHPDQWGQWFSSLSGRVQAQMADCWGEAPGTVLTEQGQLMIPGFLDGNIFIGLQPSRAFGERAAELYHSTDATPPYSYVGYYRWLEEVFGADVVYHIGTHGSLEWLPGKEVGLSSQCYPDICLGTVPNLYLYHIGITGEGIQAKRRSAAVILDHLIPSMEEAESYETLAVLDEALKEYYHAKQTRPVQLPQLGSRIYELAQETELLTDLCLTKEEFERDPDGAIGRIHVWMGELKQSAVRDGLHVFGETPKGKLYDNLMRLLVRVKNGSVPALNDSVLMALGYNASEIKDQPSTLFGPKTGQEVYEEAISRAREMVGQLAQEEYNPAAIAEVVKAQQFPGPVSDVKMVLRFLCETVKDKLDHTADEMKYCLAGNEGRFVPPSLGGNPTRGNVALLPTGRNFYASDPSQIPSRAAWEIGQQLAAQMLKHYQEEEGGYPESTAMVIWAGGTLKTCGEDFAEALMLMGVRPVYLGETTRVIGVEPIPLEELGRPRLDVTLRISGLFRDMYPNLIRLMDEAVKCVAALDESEDVNFIKKHMNADVRAMVESGMPEDRAVDQSLVRVYGCAPGGYGAGVSHLIESRQWTDYQDLAKVYETWSGHGYSAKAHGDVMTEMFRQRMSTVSMTIKNESTIEIDMLDSDDFYSYHGGLIACVKANSGKTPISLTGHSEDPERVKIRDTKRETARILRSKILNPKWLEGLKRHGFKGAQEISAALDALFGWDATAEVAQDWMYQGIAQRFLFDEETRKWMEQVNSWSVHAVSERLLEANQRGMWNASPETLDKIRAIYMKVEGTIEESSL</sequence>